<keyword evidence="5" id="KW-0479">Metal-binding</keyword>
<feature type="binding site" evidence="5">
    <location>
        <position position="332"/>
    </location>
    <ligand>
        <name>Zn(2+)</name>
        <dbReference type="ChEBI" id="CHEBI:29105"/>
        <note>catalytic</note>
    </ligand>
</feature>
<dbReference type="PANTHER" id="PTHR11905:SF159">
    <property type="entry name" value="ADAM METALLOPROTEASE"/>
    <property type="match status" value="1"/>
</dbReference>
<dbReference type="EMBL" id="GBBK01000040">
    <property type="protein sequence ID" value="JAC24442.1"/>
    <property type="molecule type" value="mRNA"/>
</dbReference>
<feature type="chain" id="PRO_5001520160" evidence="6">
    <location>
        <begin position="22"/>
        <end position="543"/>
    </location>
</feature>
<keyword evidence="6" id="KW-0732">Signal</keyword>
<evidence type="ECO:0000256" key="5">
    <source>
        <dbReference type="PROSITE-ProRule" id="PRU00276"/>
    </source>
</evidence>
<evidence type="ECO:0000256" key="4">
    <source>
        <dbReference type="ARBA" id="ARBA00023049"/>
    </source>
</evidence>
<keyword evidence="1 8" id="KW-0645">Protease</keyword>
<feature type="binding site" evidence="5">
    <location>
        <position position="326"/>
    </location>
    <ligand>
        <name>Zn(2+)</name>
        <dbReference type="ChEBI" id="CHEBI:29105"/>
        <note>catalytic</note>
    </ligand>
</feature>
<dbReference type="InterPro" id="IPR001590">
    <property type="entry name" value="Peptidase_M12B"/>
</dbReference>
<dbReference type="Gene3D" id="3.40.1620.60">
    <property type="match status" value="1"/>
</dbReference>
<dbReference type="GO" id="GO:0004222">
    <property type="term" value="F:metalloendopeptidase activity"/>
    <property type="evidence" value="ECO:0007669"/>
    <property type="project" value="InterPro"/>
</dbReference>
<feature type="domain" description="Peptidase M12B" evidence="7">
    <location>
        <begin position="174"/>
        <end position="389"/>
    </location>
</feature>
<evidence type="ECO:0000256" key="3">
    <source>
        <dbReference type="ARBA" id="ARBA00022833"/>
    </source>
</evidence>
<dbReference type="SUPFAM" id="SSF55486">
    <property type="entry name" value="Metalloproteases ('zincins'), catalytic domain"/>
    <property type="match status" value="1"/>
</dbReference>
<evidence type="ECO:0000313" key="8">
    <source>
        <dbReference type="EMBL" id="JAC24442.1"/>
    </source>
</evidence>
<dbReference type="InterPro" id="IPR024079">
    <property type="entry name" value="MetalloPept_cat_dom_sf"/>
</dbReference>
<organism evidence="8">
    <name type="scientific">Amblyomma cajennense</name>
    <name type="common">Cayenne tick</name>
    <name type="synonym">Acarus cajennensis</name>
    <dbReference type="NCBI Taxonomy" id="34607"/>
    <lineage>
        <taxon>Eukaryota</taxon>
        <taxon>Metazoa</taxon>
        <taxon>Ecdysozoa</taxon>
        <taxon>Arthropoda</taxon>
        <taxon>Chelicerata</taxon>
        <taxon>Arachnida</taxon>
        <taxon>Acari</taxon>
        <taxon>Parasitiformes</taxon>
        <taxon>Ixodida</taxon>
        <taxon>Ixodoidea</taxon>
        <taxon>Ixodidae</taxon>
        <taxon>Amblyomminae</taxon>
        <taxon>Amblyomma</taxon>
    </lineage>
</organism>
<name>A0A023FS57_AMBCJ</name>
<evidence type="ECO:0000259" key="7">
    <source>
        <dbReference type="PROSITE" id="PS50215"/>
    </source>
</evidence>
<feature type="binding site" evidence="5">
    <location>
        <position position="322"/>
    </location>
    <ligand>
        <name>Zn(2+)</name>
        <dbReference type="ChEBI" id="CHEBI:29105"/>
        <note>catalytic</note>
    </ligand>
</feature>
<feature type="non-terminal residue" evidence="8">
    <location>
        <position position="543"/>
    </location>
</feature>
<keyword evidence="4 8" id="KW-0482">Metalloprotease</keyword>
<dbReference type="PROSITE" id="PS50215">
    <property type="entry name" value="ADAM_MEPRO"/>
    <property type="match status" value="1"/>
</dbReference>
<evidence type="ECO:0000256" key="1">
    <source>
        <dbReference type="ARBA" id="ARBA00022670"/>
    </source>
</evidence>
<dbReference type="Pfam" id="PF13582">
    <property type="entry name" value="Reprolysin_3"/>
    <property type="match status" value="1"/>
</dbReference>
<evidence type="ECO:0000256" key="2">
    <source>
        <dbReference type="ARBA" id="ARBA00022801"/>
    </source>
</evidence>
<comment type="caution">
    <text evidence="5">Lacks conserved residue(s) required for the propagation of feature annotation.</text>
</comment>
<proteinExistence type="evidence at transcript level"/>
<dbReference type="InterPro" id="IPR034030">
    <property type="entry name" value="ZnMc_salivary_gland_MPs"/>
</dbReference>
<keyword evidence="3 5" id="KW-0862">Zinc</keyword>
<feature type="signal peptide" evidence="6">
    <location>
        <begin position="1"/>
        <end position="21"/>
    </location>
</feature>
<dbReference type="GO" id="GO:0046872">
    <property type="term" value="F:metal ion binding"/>
    <property type="evidence" value="ECO:0007669"/>
    <property type="project" value="UniProtKB-KW"/>
</dbReference>
<dbReference type="Gene3D" id="3.40.390.10">
    <property type="entry name" value="Collagenase (Catalytic Domain)"/>
    <property type="match status" value="1"/>
</dbReference>
<keyword evidence="2" id="KW-0378">Hydrolase</keyword>
<feature type="active site" evidence="5">
    <location>
        <position position="323"/>
    </location>
</feature>
<dbReference type="AlphaFoldDB" id="A0A023FS57"/>
<accession>A0A023FS57</accession>
<dbReference type="GO" id="GO:0006509">
    <property type="term" value="P:membrane protein ectodomain proteolysis"/>
    <property type="evidence" value="ECO:0007669"/>
    <property type="project" value="TreeGrafter"/>
</dbReference>
<sequence length="543" mass="61323">MTVPITFLVLIVMIFIPTSGAWEPMLVYPRILEERSLDGRLVMHLHDNLTLYLRRASVAASQLRVLEDDGGKVVTRFYKGQDIEEHLLEDENHWATVHLTRKESGVEVEGVVGPNLRIHPIPEMERSNDGFTAHMIFEIKENSVLDTVMLPKEIGSLQASERSGGFYTVVPAVVEIEVFIVSDGVHSARFKNDSALIAYFCITMNSVNMRYNETRDPKIKLLFTGVLRSTFDHYLSVSGNYMPDSLALEKFRQQAVYYRQTYGNPDAVYLVTGRELYSTGADGKMNTNIVGIGYQAGLCTDYYVALGEDAPGFYTGIYTMSHELAHVLGSAHDQSPPLPSMPGHPGSLRCLWDDGFIMSYIDKGPNRHRFSHCSLEQMRFVVRLRGKACWDVTHVGKREDGKYPGMEVSPDHYCKQVVPNQLNVTADMNSPTLQQCKLKCQYLVYQPYYYSGRLYHYHVYNYQLHNTLDYMSCGEGKVCIRGICQNRLVHGSNATRPQRPPTQRPATTTAVTTEECHCDCPATPATLNLRSDGRTTTARKIIE</sequence>
<reference evidence="8" key="1">
    <citation type="submission" date="2014-03" db="EMBL/GenBank/DDBJ databases">
        <title>The sialotranscriptome of Amblyomma triste, Amblyomma parvum and Amblyomma cajennense ticks, uncovered by 454-based RNA-seq.</title>
        <authorList>
            <person name="Garcia G.R."/>
            <person name="Gardinassi L.G."/>
            <person name="Ribeiro J.M."/>
            <person name="Anatriello E."/>
            <person name="Ferreira B.R."/>
            <person name="Moreira H.N."/>
            <person name="Mafra C."/>
            <person name="Olegario M.M."/>
            <person name="Szabo P.J."/>
            <person name="Miranda-Santos I.K."/>
            <person name="Maruyama S.R."/>
        </authorList>
    </citation>
    <scope>NUCLEOTIDE SEQUENCE</scope>
    <source>
        <strain evidence="8">Uberlandia</strain>
        <tissue evidence="8">Salivary glands</tissue>
    </source>
</reference>
<evidence type="ECO:0000256" key="6">
    <source>
        <dbReference type="SAM" id="SignalP"/>
    </source>
</evidence>
<dbReference type="CDD" id="cd04272">
    <property type="entry name" value="ZnMc_salivary_gland_MPs"/>
    <property type="match status" value="1"/>
</dbReference>
<dbReference type="PANTHER" id="PTHR11905">
    <property type="entry name" value="ADAM A DISINTEGRIN AND METALLOPROTEASE DOMAIN"/>
    <property type="match status" value="1"/>
</dbReference>
<protein>
    <submittedName>
        <fullName evidence="8">Putative tick metalloprotease 1</fullName>
    </submittedName>
</protein>